<dbReference type="SFLD" id="SFLDS00003">
    <property type="entry name" value="Haloacid_Dehalogenase"/>
    <property type="match status" value="1"/>
</dbReference>
<dbReference type="PANTHER" id="PTHR46193:SF21">
    <property type="entry name" value="SLL1138 PROTEIN"/>
    <property type="match status" value="1"/>
</dbReference>
<evidence type="ECO:0000313" key="5">
    <source>
        <dbReference type="EMBL" id="STX52628.1"/>
    </source>
</evidence>
<dbReference type="Gene3D" id="3.40.50.1000">
    <property type="entry name" value="HAD superfamily/HAD-like"/>
    <property type="match status" value="1"/>
</dbReference>
<reference evidence="5 6" key="1">
    <citation type="submission" date="2018-06" db="EMBL/GenBank/DDBJ databases">
        <authorList>
            <consortium name="Pathogen Informatics"/>
            <person name="Doyle S."/>
        </authorList>
    </citation>
    <scope>NUCLEOTIDE SEQUENCE [LARGE SCALE GENOMIC DNA]</scope>
    <source>
        <strain evidence="5 6">NCTC13316</strain>
    </source>
</reference>
<evidence type="ECO:0000313" key="6">
    <source>
        <dbReference type="Proteomes" id="UP000254794"/>
    </source>
</evidence>
<dbReference type="InterPro" id="IPR041492">
    <property type="entry name" value="HAD_2"/>
</dbReference>
<dbReference type="Proteomes" id="UP000254794">
    <property type="component" value="Unassembled WGS sequence"/>
</dbReference>
<gene>
    <name evidence="5" type="ORF">NCTC13316_02749</name>
</gene>
<accession>A0A378JPL9</accession>
<comment type="similarity">
    <text evidence="2">Belongs to the HAD-like hydrolase superfamily. CbbY/CbbZ/Gph/YieH family.</text>
</comment>
<keyword evidence="5" id="KW-0378">Hydrolase</keyword>
<dbReference type="GO" id="GO:0016787">
    <property type="term" value="F:hydrolase activity"/>
    <property type="evidence" value="ECO:0007669"/>
    <property type="project" value="UniProtKB-KW"/>
</dbReference>
<protein>
    <submittedName>
        <fullName evidence="5">HAD-superfamily hydrolase</fullName>
        <ecNumber evidence="5">3.1.3.-</ecNumber>
    </submittedName>
</protein>
<dbReference type="InterPro" id="IPR023198">
    <property type="entry name" value="PGP-like_dom2"/>
</dbReference>
<dbReference type="InterPro" id="IPR051600">
    <property type="entry name" value="Beta-PGM-like"/>
</dbReference>
<dbReference type="Pfam" id="PF13419">
    <property type="entry name" value="HAD_2"/>
    <property type="match status" value="1"/>
</dbReference>
<keyword evidence="4" id="KW-0460">Magnesium</keyword>
<keyword evidence="3" id="KW-0479">Metal-binding</keyword>
<dbReference type="NCBIfam" id="TIGR01549">
    <property type="entry name" value="HAD-SF-IA-v1"/>
    <property type="match status" value="1"/>
</dbReference>
<sequence length="224" mass="24875">MIAAIIFDFDGVILDSEPLHYKACCQVLAPLGLALSYDDYQKNYLGLSDKDMFPQLMRDKQYSISNEDIIKLIHQKAIAYTEIILHHPTLPIIDGFPEFLTNIAKKVKKIAICSGSTKNEINSALTKIAQGKLQTYFNTIVTSEDVSHGKPSPEGYLLTAQKMNVSPKHCLVIEDTPLGIEAAKAAGMQVIGLLTSYKNKYDLNTNKAVSNFNQLLQENLLNLI</sequence>
<dbReference type="OrthoDB" id="9800058at2"/>
<dbReference type="GO" id="GO:0046872">
    <property type="term" value="F:metal ion binding"/>
    <property type="evidence" value="ECO:0007669"/>
    <property type="project" value="UniProtKB-KW"/>
</dbReference>
<dbReference type="RefSeq" id="WP_115332168.1">
    <property type="nucleotide sequence ID" value="NZ_CAAAHP010000003.1"/>
</dbReference>
<dbReference type="InterPro" id="IPR006439">
    <property type="entry name" value="HAD-SF_hydro_IA"/>
</dbReference>
<dbReference type="InterPro" id="IPR023214">
    <property type="entry name" value="HAD_sf"/>
</dbReference>
<dbReference type="Gene3D" id="1.10.150.240">
    <property type="entry name" value="Putative phosphatase, domain 2"/>
    <property type="match status" value="1"/>
</dbReference>
<dbReference type="CDD" id="cd07505">
    <property type="entry name" value="HAD_BPGM-like"/>
    <property type="match status" value="1"/>
</dbReference>
<dbReference type="SFLD" id="SFLDG01135">
    <property type="entry name" value="C1.5.6:_HAD__Beta-PGM__Phospha"/>
    <property type="match status" value="1"/>
</dbReference>
<dbReference type="PRINTS" id="PR00413">
    <property type="entry name" value="HADHALOGNASE"/>
</dbReference>
<dbReference type="EMBL" id="UGOD01000001">
    <property type="protein sequence ID" value="STX52628.1"/>
    <property type="molecule type" value="Genomic_DNA"/>
</dbReference>
<keyword evidence="6" id="KW-1185">Reference proteome</keyword>
<evidence type="ECO:0000256" key="3">
    <source>
        <dbReference type="ARBA" id="ARBA00022723"/>
    </source>
</evidence>
<comment type="cofactor">
    <cofactor evidence="1">
        <name>Mg(2+)</name>
        <dbReference type="ChEBI" id="CHEBI:18420"/>
    </cofactor>
</comment>
<dbReference type="NCBIfam" id="TIGR01509">
    <property type="entry name" value="HAD-SF-IA-v3"/>
    <property type="match status" value="1"/>
</dbReference>
<evidence type="ECO:0000256" key="4">
    <source>
        <dbReference type="ARBA" id="ARBA00022842"/>
    </source>
</evidence>
<organism evidence="5 6">
    <name type="scientific">Legionella busanensis</name>
    <dbReference type="NCBI Taxonomy" id="190655"/>
    <lineage>
        <taxon>Bacteria</taxon>
        <taxon>Pseudomonadati</taxon>
        <taxon>Pseudomonadota</taxon>
        <taxon>Gammaproteobacteria</taxon>
        <taxon>Legionellales</taxon>
        <taxon>Legionellaceae</taxon>
        <taxon>Legionella</taxon>
    </lineage>
</organism>
<dbReference type="SFLD" id="SFLDG01129">
    <property type="entry name" value="C1.5:_HAD__Beta-PGM__Phosphata"/>
    <property type="match status" value="1"/>
</dbReference>
<proteinExistence type="inferred from homology"/>
<dbReference type="AlphaFoldDB" id="A0A378JPL9"/>
<evidence type="ECO:0000256" key="2">
    <source>
        <dbReference type="ARBA" id="ARBA00006171"/>
    </source>
</evidence>
<dbReference type="SUPFAM" id="SSF56784">
    <property type="entry name" value="HAD-like"/>
    <property type="match status" value="1"/>
</dbReference>
<evidence type="ECO:0000256" key="1">
    <source>
        <dbReference type="ARBA" id="ARBA00001946"/>
    </source>
</evidence>
<dbReference type="InterPro" id="IPR036412">
    <property type="entry name" value="HAD-like_sf"/>
</dbReference>
<dbReference type="PANTHER" id="PTHR46193">
    <property type="entry name" value="6-PHOSPHOGLUCONATE PHOSPHATASE"/>
    <property type="match status" value="1"/>
</dbReference>
<dbReference type="EC" id="3.1.3.-" evidence="5"/>
<name>A0A378JPL9_9GAMM</name>